<dbReference type="AlphaFoldDB" id="A0AAD9JG82"/>
<keyword evidence="6" id="KW-1185">Reference proteome</keyword>
<keyword evidence="2 3" id="KW-0040">ANK repeat</keyword>
<dbReference type="SMART" id="SM00248">
    <property type="entry name" value="ANK"/>
    <property type="match status" value="4"/>
</dbReference>
<comment type="caution">
    <text evidence="5">The sequence shown here is derived from an EMBL/GenBank/DDBJ whole genome shotgun (WGS) entry which is preliminary data.</text>
</comment>
<proteinExistence type="predicted"/>
<dbReference type="EMBL" id="JAODUP010000340">
    <property type="protein sequence ID" value="KAK2152091.1"/>
    <property type="molecule type" value="Genomic_DNA"/>
</dbReference>
<name>A0AAD9JG82_9ANNE</name>
<keyword evidence="1" id="KW-0677">Repeat</keyword>
<feature type="region of interest" description="Disordered" evidence="4">
    <location>
        <begin position="355"/>
        <end position="383"/>
    </location>
</feature>
<feature type="region of interest" description="Disordered" evidence="4">
    <location>
        <begin position="241"/>
        <end position="281"/>
    </location>
</feature>
<dbReference type="PROSITE" id="PS50088">
    <property type="entry name" value="ANK_REPEAT"/>
    <property type="match status" value="2"/>
</dbReference>
<evidence type="ECO:0000313" key="5">
    <source>
        <dbReference type="EMBL" id="KAK2152091.1"/>
    </source>
</evidence>
<feature type="region of interest" description="Disordered" evidence="4">
    <location>
        <begin position="295"/>
        <end position="329"/>
    </location>
</feature>
<evidence type="ECO:0000256" key="2">
    <source>
        <dbReference type="ARBA" id="ARBA00023043"/>
    </source>
</evidence>
<dbReference type="Pfam" id="PF00023">
    <property type="entry name" value="Ank"/>
    <property type="match status" value="1"/>
</dbReference>
<organism evidence="5 6">
    <name type="scientific">Paralvinella palmiformis</name>
    <dbReference type="NCBI Taxonomy" id="53620"/>
    <lineage>
        <taxon>Eukaryota</taxon>
        <taxon>Metazoa</taxon>
        <taxon>Spiralia</taxon>
        <taxon>Lophotrochozoa</taxon>
        <taxon>Annelida</taxon>
        <taxon>Polychaeta</taxon>
        <taxon>Sedentaria</taxon>
        <taxon>Canalipalpata</taxon>
        <taxon>Terebellida</taxon>
        <taxon>Terebelliformia</taxon>
        <taxon>Alvinellidae</taxon>
        <taxon>Paralvinella</taxon>
    </lineage>
</organism>
<dbReference type="InterPro" id="IPR036770">
    <property type="entry name" value="Ankyrin_rpt-contain_sf"/>
</dbReference>
<dbReference type="SUPFAM" id="SSF48403">
    <property type="entry name" value="Ankyrin repeat"/>
    <property type="match status" value="1"/>
</dbReference>
<gene>
    <name evidence="5" type="ORF">LSH36_340g06057</name>
</gene>
<feature type="repeat" description="ANK" evidence="3">
    <location>
        <begin position="140"/>
        <end position="163"/>
    </location>
</feature>
<dbReference type="PROSITE" id="PS50297">
    <property type="entry name" value="ANK_REP_REGION"/>
    <property type="match status" value="2"/>
</dbReference>
<evidence type="ECO:0000313" key="6">
    <source>
        <dbReference type="Proteomes" id="UP001208570"/>
    </source>
</evidence>
<evidence type="ECO:0000256" key="4">
    <source>
        <dbReference type="SAM" id="MobiDB-lite"/>
    </source>
</evidence>
<dbReference type="Pfam" id="PF12796">
    <property type="entry name" value="Ank_2"/>
    <property type="match status" value="1"/>
</dbReference>
<feature type="compositionally biased region" description="Basic and acidic residues" evidence="4">
    <location>
        <begin position="312"/>
        <end position="322"/>
    </location>
</feature>
<evidence type="ECO:0000256" key="1">
    <source>
        <dbReference type="ARBA" id="ARBA00022737"/>
    </source>
</evidence>
<dbReference type="PANTHER" id="PTHR24173:SF40">
    <property type="entry name" value="AGAP006757-PA"/>
    <property type="match status" value="1"/>
</dbReference>
<feature type="compositionally biased region" description="Basic and acidic residues" evidence="4">
    <location>
        <begin position="356"/>
        <end position="370"/>
    </location>
</feature>
<sequence length="383" mass="43512">MTSVHNAIDKQLYCRVLILIERLQDVDVKDNEGMTILMKCCYLDDVRTARIIAKRTIKYGADINMTDMSGKNALCHAAITNHVTIAKILLRDDDLDLIRKDNDGNTALHLAAKQGHVAIVELISSPLLKYQLPVDVRNGDGMTPLMLACRHGNVETARFLVNKCKASLTMRDNHMFMTARDWLAIGLRLPADLEIFDEVASVDICIKRSLQSKYGDILDQRIRQKTTNILRIEDKKLKQDYKSGNSARSLPKSRISLAEKSKSLSESTRSLSGNYPVNPRNNDIFQQLYTVYSSQTSPSYRTPARPPPLPEPQDKVKHDEARSRRHVSKSTFQKLIRIKRVESIIACWRRAPTTVKNDDLSRKSKHDNPKIEQSSISHQIIIQ</sequence>
<dbReference type="InterPro" id="IPR002110">
    <property type="entry name" value="Ankyrin_rpt"/>
</dbReference>
<dbReference type="PANTHER" id="PTHR24173">
    <property type="entry name" value="ANKYRIN REPEAT CONTAINING"/>
    <property type="match status" value="1"/>
</dbReference>
<evidence type="ECO:0000256" key="3">
    <source>
        <dbReference type="PROSITE-ProRule" id="PRU00023"/>
    </source>
</evidence>
<protein>
    <submittedName>
        <fullName evidence="5">Uncharacterized protein</fullName>
    </submittedName>
</protein>
<reference evidence="5" key="1">
    <citation type="journal article" date="2023" name="Mol. Biol. Evol.">
        <title>Third-Generation Sequencing Reveals the Adaptive Role of the Epigenome in Three Deep-Sea Polychaetes.</title>
        <authorList>
            <person name="Perez M."/>
            <person name="Aroh O."/>
            <person name="Sun Y."/>
            <person name="Lan Y."/>
            <person name="Juniper S.K."/>
            <person name="Young C.R."/>
            <person name="Angers B."/>
            <person name="Qian P.Y."/>
        </authorList>
    </citation>
    <scope>NUCLEOTIDE SEQUENCE</scope>
    <source>
        <strain evidence="5">P08H-3</strain>
    </source>
</reference>
<feature type="compositionally biased region" description="Low complexity" evidence="4">
    <location>
        <begin position="371"/>
        <end position="383"/>
    </location>
</feature>
<feature type="repeat" description="ANK" evidence="3">
    <location>
        <begin position="103"/>
        <end position="139"/>
    </location>
</feature>
<dbReference type="Proteomes" id="UP001208570">
    <property type="component" value="Unassembled WGS sequence"/>
</dbReference>
<dbReference type="Gene3D" id="1.25.40.20">
    <property type="entry name" value="Ankyrin repeat-containing domain"/>
    <property type="match status" value="1"/>
</dbReference>
<accession>A0AAD9JG82</accession>